<organism evidence="1">
    <name type="scientific">Oikopleura dioica</name>
    <name type="common">Tunicate</name>
    <dbReference type="NCBI Taxonomy" id="34765"/>
    <lineage>
        <taxon>Eukaryota</taxon>
        <taxon>Metazoa</taxon>
        <taxon>Chordata</taxon>
        <taxon>Tunicata</taxon>
        <taxon>Appendicularia</taxon>
        <taxon>Copelata</taxon>
        <taxon>Oikopleuridae</taxon>
        <taxon>Oikopleura</taxon>
    </lineage>
</organism>
<dbReference type="Proteomes" id="UP000001307">
    <property type="component" value="Unassembled WGS sequence"/>
</dbReference>
<dbReference type="OrthoDB" id="10458663at2759"/>
<accession>E4XTJ4</accession>
<keyword evidence="2" id="KW-1185">Reference proteome</keyword>
<sequence length="118" mass="13566">MNDSHDETVSAAVADRMKTLKVEEQNDNNKEIKEKQSKIIDYPRLFLLRMRDHHLSQTPPLDLPSIQGVTFVQTCDNNNSESMRGDLIFDPDIYEEAGHGEIIQHGSLNNGRKDEWDE</sequence>
<reference evidence="1" key="1">
    <citation type="journal article" date="2010" name="Science">
        <title>Plasticity of animal genome architecture unmasked by rapid evolution of a pelagic tunicate.</title>
        <authorList>
            <person name="Denoeud F."/>
            <person name="Henriet S."/>
            <person name="Mungpakdee S."/>
            <person name="Aury J.M."/>
            <person name="Da Silva C."/>
            <person name="Brinkmann H."/>
            <person name="Mikhaleva J."/>
            <person name="Olsen L.C."/>
            <person name="Jubin C."/>
            <person name="Canestro C."/>
            <person name="Bouquet J.M."/>
            <person name="Danks G."/>
            <person name="Poulain J."/>
            <person name="Campsteijn C."/>
            <person name="Adamski M."/>
            <person name="Cross I."/>
            <person name="Yadetie F."/>
            <person name="Muffato M."/>
            <person name="Louis A."/>
            <person name="Butcher S."/>
            <person name="Tsagkogeorga G."/>
            <person name="Konrad A."/>
            <person name="Singh S."/>
            <person name="Jensen M.F."/>
            <person name="Cong E.H."/>
            <person name="Eikeseth-Otteraa H."/>
            <person name="Noel B."/>
            <person name="Anthouard V."/>
            <person name="Porcel B.M."/>
            <person name="Kachouri-Lafond R."/>
            <person name="Nishino A."/>
            <person name="Ugolini M."/>
            <person name="Chourrout P."/>
            <person name="Nishida H."/>
            <person name="Aasland R."/>
            <person name="Huzurbazar S."/>
            <person name="Westhof E."/>
            <person name="Delsuc F."/>
            <person name="Lehrach H."/>
            <person name="Reinhardt R."/>
            <person name="Weissenbach J."/>
            <person name="Roy S.W."/>
            <person name="Artiguenave F."/>
            <person name="Postlethwait J.H."/>
            <person name="Manak J.R."/>
            <person name="Thompson E.M."/>
            <person name="Jaillon O."/>
            <person name="Du Pasquier L."/>
            <person name="Boudinot P."/>
            <person name="Liberles D.A."/>
            <person name="Volff J.N."/>
            <person name="Philippe H."/>
            <person name="Lenhard B."/>
            <person name="Roest Crollius H."/>
            <person name="Wincker P."/>
            <person name="Chourrout D."/>
        </authorList>
    </citation>
    <scope>NUCLEOTIDE SEQUENCE [LARGE SCALE GENOMIC DNA]</scope>
</reference>
<dbReference type="EMBL" id="FN653156">
    <property type="protein sequence ID" value="CBY13056.1"/>
    <property type="molecule type" value="Genomic_DNA"/>
</dbReference>
<proteinExistence type="predicted"/>
<gene>
    <name evidence="1" type="ORF">GSOID_T00003800001</name>
</gene>
<name>E4XTJ4_OIKDI</name>
<dbReference type="AlphaFoldDB" id="E4XTJ4"/>
<evidence type="ECO:0000313" key="1">
    <source>
        <dbReference type="EMBL" id="CBY13056.1"/>
    </source>
</evidence>
<dbReference type="InParanoid" id="E4XTJ4"/>
<evidence type="ECO:0000313" key="2">
    <source>
        <dbReference type="Proteomes" id="UP000001307"/>
    </source>
</evidence>
<protein>
    <submittedName>
        <fullName evidence="1">Uncharacterized protein</fullName>
    </submittedName>
</protein>